<protein>
    <recommendedName>
        <fullName evidence="6">NHL repeat containing protein</fullName>
    </recommendedName>
</protein>
<evidence type="ECO:0000256" key="2">
    <source>
        <dbReference type="PROSITE-ProRule" id="PRU00504"/>
    </source>
</evidence>
<dbReference type="PANTHER" id="PTHR24104:SF25">
    <property type="entry name" value="PROTEIN LIN-41"/>
    <property type="match status" value="1"/>
</dbReference>
<dbReference type="PROSITE" id="PS51125">
    <property type="entry name" value="NHL"/>
    <property type="match status" value="4"/>
</dbReference>
<evidence type="ECO:0008006" key="6">
    <source>
        <dbReference type="Google" id="ProtNLM"/>
    </source>
</evidence>
<evidence type="ECO:0000313" key="5">
    <source>
        <dbReference type="Proteomes" id="UP000663824"/>
    </source>
</evidence>
<dbReference type="SUPFAM" id="SSF101898">
    <property type="entry name" value="NHL repeat"/>
    <property type="match status" value="3"/>
</dbReference>
<dbReference type="AlphaFoldDB" id="A0A816TIV8"/>
<keyword evidence="3" id="KW-0732">Signal</keyword>
<gene>
    <name evidence="4" type="ORF">MBJ925_LOCUS21659</name>
</gene>
<keyword evidence="1" id="KW-0677">Repeat</keyword>
<dbReference type="Pfam" id="PF01436">
    <property type="entry name" value="NHL"/>
    <property type="match status" value="2"/>
</dbReference>
<feature type="repeat" description="NHL" evidence="2">
    <location>
        <begin position="256"/>
        <end position="299"/>
    </location>
</feature>
<feature type="chain" id="PRO_5033046076" description="NHL repeat containing protein" evidence="3">
    <location>
        <begin position="18"/>
        <end position="710"/>
    </location>
</feature>
<evidence type="ECO:0000256" key="3">
    <source>
        <dbReference type="SAM" id="SignalP"/>
    </source>
</evidence>
<proteinExistence type="predicted"/>
<dbReference type="Proteomes" id="UP000663824">
    <property type="component" value="Unassembled WGS sequence"/>
</dbReference>
<feature type="repeat" description="NHL" evidence="2">
    <location>
        <begin position="563"/>
        <end position="602"/>
    </location>
</feature>
<dbReference type="InterPro" id="IPR011042">
    <property type="entry name" value="6-blade_b-propeller_TolB-like"/>
</dbReference>
<dbReference type="InterPro" id="IPR001258">
    <property type="entry name" value="NHL_repeat"/>
</dbReference>
<evidence type="ECO:0000313" key="4">
    <source>
        <dbReference type="EMBL" id="CAF2097442.1"/>
    </source>
</evidence>
<feature type="signal peptide" evidence="3">
    <location>
        <begin position="1"/>
        <end position="17"/>
    </location>
</feature>
<feature type="repeat" description="NHL" evidence="2">
    <location>
        <begin position="656"/>
        <end position="699"/>
    </location>
</feature>
<feature type="repeat" description="NHL" evidence="2">
    <location>
        <begin position="163"/>
        <end position="202"/>
    </location>
</feature>
<accession>A0A816TIV8</accession>
<sequence>MNIFISFLVIAISFNRPQFCPNTTWNPIGITFADNNAIGRKPYGMFVNINNTVYVPNRQNSIINVWLEGNSAPIIYSIINSGLYSIFVTSDEDFYFSYGGGGVNKVILNNATILSTVYFNGACWNIFIDTNNSLYCALSSQHQVIKRSLNSSDNNLSVVAGTGCPGFLPYMLYGPSGIFVDINFNLYVADSDNDRIQLFQPGNLNGTTVAGNGAPGTIELSYPVSVVLDADGYLFIVDCQNNRIVGSGPNGFLCIVGCSGGWGSGSDQLFYPYNMAFDSYGNIYVADTYNSRIQKFYVSGNFCMGNITTTLQINSLLTTTPSIGNVALTSNQLNVSLNQPRFCALATWNPDGITIADSSKIGPNAISLFITTNNTIYVVESSYDNIQVLLADNGNLLGTISGGVQSPYIISYNKPKICPTTLWNPNATIFADNTMIGIQPVNIFVDAIDGVYVSSPSLNLVRVWSTGSMIPTRNLSGNLNDARGIFVIVNGDMYASNGILGDVYHWRVNAANSVLIMNTVWTCFSLFIDINNTLYCSVESQHLVLDFSLNITSNAPTIAAGNGSNGSTSNMLNKPQGIFVDIDFSLYVADCNNDRVQKFNFGELNGTTVFGNGTFGANTVSCPSGIVIDADGNLFIVDKNNHRIVRSGPTGFQCIVGCTGSNGPALNQLSFPVTMAFDSVGNILVADTNNDRILTFILDLSYCGEYEKSV</sequence>
<dbReference type="PANTHER" id="PTHR24104">
    <property type="entry name" value="E3 UBIQUITIN-PROTEIN LIGASE NHLRC1-RELATED"/>
    <property type="match status" value="1"/>
</dbReference>
<dbReference type="Gene3D" id="2.120.10.30">
    <property type="entry name" value="TolB, C-terminal domain"/>
    <property type="match status" value="3"/>
</dbReference>
<dbReference type="GO" id="GO:0008270">
    <property type="term" value="F:zinc ion binding"/>
    <property type="evidence" value="ECO:0007669"/>
    <property type="project" value="UniProtKB-KW"/>
</dbReference>
<comment type="caution">
    <text evidence="4">The sequence shown here is derived from an EMBL/GenBank/DDBJ whole genome shotgun (WGS) entry which is preliminary data.</text>
</comment>
<organism evidence="4 5">
    <name type="scientific">Rotaria magnacalcarata</name>
    <dbReference type="NCBI Taxonomy" id="392030"/>
    <lineage>
        <taxon>Eukaryota</taxon>
        <taxon>Metazoa</taxon>
        <taxon>Spiralia</taxon>
        <taxon>Gnathifera</taxon>
        <taxon>Rotifera</taxon>
        <taxon>Eurotatoria</taxon>
        <taxon>Bdelloidea</taxon>
        <taxon>Philodinida</taxon>
        <taxon>Philodinidae</taxon>
        <taxon>Rotaria</taxon>
    </lineage>
</organism>
<name>A0A816TIV8_9BILA</name>
<reference evidence="4" key="1">
    <citation type="submission" date="2021-02" db="EMBL/GenBank/DDBJ databases">
        <authorList>
            <person name="Nowell W R."/>
        </authorList>
    </citation>
    <scope>NUCLEOTIDE SEQUENCE</scope>
</reference>
<dbReference type="CDD" id="cd05819">
    <property type="entry name" value="NHL"/>
    <property type="match status" value="2"/>
</dbReference>
<dbReference type="EMBL" id="CAJNRE010010983">
    <property type="protein sequence ID" value="CAF2097442.1"/>
    <property type="molecule type" value="Genomic_DNA"/>
</dbReference>
<dbReference type="InterPro" id="IPR050952">
    <property type="entry name" value="TRIM-NHL_E3_ligases"/>
</dbReference>
<evidence type="ECO:0000256" key="1">
    <source>
        <dbReference type="ARBA" id="ARBA00022737"/>
    </source>
</evidence>